<dbReference type="Pfam" id="PF00005">
    <property type="entry name" value="ABC_tran"/>
    <property type="match status" value="1"/>
</dbReference>
<feature type="domain" description="ABC transporter" evidence="6">
    <location>
        <begin position="24"/>
        <end position="273"/>
    </location>
</feature>
<dbReference type="CDD" id="cd03257">
    <property type="entry name" value="ABC_NikE_OppD_transporters"/>
    <property type="match status" value="1"/>
</dbReference>
<sequence>MIMGQKHPRPETSGQPAPPVFELIEVEQVFPVPKPGRGLFSRDTVGLRALDGVRLRVPQGASLALVGESGSGKSTLLRVLLGLDAPSGGRALYRGKPIREARARGTGFARDVAMVYQDARGSLDPRMTVGQLIAEPLRHFGIVPPAEEQARVAQLIDRVGLPTDAAARYPSGLSGGQVRRVAIARALASEPSVLVADEAVSGLDVSTQAQLLTLLRGLQRDMGLTLVFITHDLGVASYLCEEIAIMYLGRIVETGPTDAVLNQPAHPYSAALRAAAPRFFEAIPEPLPGEIPSPLDLPQGCRFSTRCPAARDDCRLRDPQLGTRGADRAVACLHPLDAPDLDAASSAAEIA</sequence>
<evidence type="ECO:0000313" key="7">
    <source>
        <dbReference type="EMBL" id="APX24107.1"/>
    </source>
</evidence>
<evidence type="ECO:0000256" key="3">
    <source>
        <dbReference type="ARBA" id="ARBA00022448"/>
    </source>
</evidence>
<dbReference type="Proteomes" id="UP000186559">
    <property type="component" value="Chromosome"/>
</dbReference>
<dbReference type="Pfam" id="PF08352">
    <property type="entry name" value="oligo_HPY"/>
    <property type="match status" value="1"/>
</dbReference>
<comment type="subcellular location">
    <subcellularLocation>
        <location evidence="1">Cell inner membrane</location>
        <topology evidence="1">Peripheral membrane protein</topology>
    </subcellularLocation>
</comment>
<evidence type="ECO:0000256" key="5">
    <source>
        <dbReference type="ARBA" id="ARBA00022840"/>
    </source>
</evidence>
<evidence type="ECO:0000256" key="2">
    <source>
        <dbReference type="ARBA" id="ARBA00005417"/>
    </source>
</evidence>
<dbReference type="SUPFAM" id="SSF52540">
    <property type="entry name" value="P-loop containing nucleoside triphosphate hydrolases"/>
    <property type="match status" value="1"/>
</dbReference>
<keyword evidence="8" id="KW-1185">Reference proteome</keyword>
<dbReference type="Gene3D" id="3.40.50.300">
    <property type="entry name" value="P-loop containing nucleotide triphosphate hydrolases"/>
    <property type="match status" value="1"/>
</dbReference>
<evidence type="ECO:0000259" key="6">
    <source>
        <dbReference type="PROSITE" id="PS50893"/>
    </source>
</evidence>
<proteinExistence type="inferred from homology"/>
<dbReference type="InterPro" id="IPR013563">
    <property type="entry name" value="Oligopep_ABC_C"/>
</dbReference>
<evidence type="ECO:0000256" key="1">
    <source>
        <dbReference type="ARBA" id="ARBA00004417"/>
    </source>
</evidence>
<dbReference type="GO" id="GO:0016887">
    <property type="term" value="F:ATP hydrolysis activity"/>
    <property type="evidence" value="ECO:0007669"/>
    <property type="project" value="InterPro"/>
</dbReference>
<dbReference type="GO" id="GO:0005886">
    <property type="term" value="C:plasma membrane"/>
    <property type="evidence" value="ECO:0007669"/>
    <property type="project" value="UniProtKB-SubCell"/>
</dbReference>
<dbReference type="SMART" id="SM00382">
    <property type="entry name" value="AAA"/>
    <property type="match status" value="1"/>
</dbReference>
<keyword evidence="4" id="KW-0547">Nucleotide-binding</keyword>
<dbReference type="InterPro" id="IPR003593">
    <property type="entry name" value="AAA+_ATPase"/>
</dbReference>
<organism evidence="7 8">
    <name type="scientific">Salipiger profundus</name>
    <dbReference type="NCBI Taxonomy" id="1229727"/>
    <lineage>
        <taxon>Bacteria</taxon>
        <taxon>Pseudomonadati</taxon>
        <taxon>Pseudomonadota</taxon>
        <taxon>Alphaproteobacteria</taxon>
        <taxon>Rhodobacterales</taxon>
        <taxon>Roseobacteraceae</taxon>
        <taxon>Salipiger</taxon>
    </lineage>
</organism>
<evidence type="ECO:0000313" key="8">
    <source>
        <dbReference type="Proteomes" id="UP000186559"/>
    </source>
</evidence>
<name>A0A1U7D7G0_9RHOB</name>
<comment type="similarity">
    <text evidence="2">Belongs to the ABC transporter superfamily.</text>
</comment>
<dbReference type="AlphaFoldDB" id="A0A1U7D7G0"/>
<dbReference type="KEGG" id="tpro:Ga0080559_TMP3311"/>
<dbReference type="InterPro" id="IPR027417">
    <property type="entry name" value="P-loop_NTPase"/>
</dbReference>
<dbReference type="GO" id="GO:0005524">
    <property type="term" value="F:ATP binding"/>
    <property type="evidence" value="ECO:0007669"/>
    <property type="project" value="UniProtKB-KW"/>
</dbReference>
<dbReference type="PANTHER" id="PTHR43776:SF7">
    <property type="entry name" value="D,D-DIPEPTIDE TRANSPORT ATP-BINDING PROTEIN DDPF-RELATED"/>
    <property type="match status" value="1"/>
</dbReference>
<dbReference type="OrthoDB" id="9767950at2"/>
<dbReference type="InterPro" id="IPR003439">
    <property type="entry name" value="ABC_transporter-like_ATP-bd"/>
</dbReference>
<reference evidence="7 8" key="1">
    <citation type="submission" date="2016-03" db="EMBL/GenBank/DDBJ databases">
        <title>Deep-sea bacteria in the southern Pacific.</title>
        <authorList>
            <person name="Tang K."/>
        </authorList>
    </citation>
    <scope>NUCLEOTIDE SEQUENCE [LARGE SCALE GENOMIC DNA]</scope>
    <source>
        <strain evidence="7 8">JLT2016</strain>
    </source>
</reference>
<dbReference type="GO" id="GO:0055085">
    <property type="term" value="P:transmembrane transport"/>
    <property type="evidence" value="ECO:0007669"/>
    <property type="project" value="UniProtKB-ARBA"/>
</dbReference>
<keyword evidence="3" id="KW-0813">Transport</keyword>
<dbReference type="RefSeq" id="WP_076624046.1">
    <property type="nucleotide sequence ID" value="NZ_BMEW01000001.1"/>
</dbReference>
<dbReference type="EMBL" id="CP014796">
    <property type="protein sequence ID" value="APX24107.1"/>
    <property type="molecule type" value="Genomic_DNA"/>
</dbReference>
<gene>
    <name evidence="7" type="ORF">Ga0080559_TMP3311</name>
</gene>
<dbReference type="InterPro" id="IPR050319">
    <property type="entry name" value="ABC_transp_ATP-bind"/>
</dbReference>
<dbReference type="PANTHER" id="PTHR43776">
    <property type="entry name" value="TRANSPORT ATP-BINDING PROTEIN"/>
    <property type="match status" value="1"/>
</dbReference>
<dbReference type="STRING" id="1229727.Ga0080559_TMP3311"/>
<evidence type="ECO:0000256" key="4">
    <source>
        <dbReference type="ARBA" id="ARBA00022741"/>
    </source>
</evidence>
<accession>A0A1U7D7G0</accession>
<dbReference type="PROSITE" id="PS50893">
    <property type="entry name" value="ABC_TRANSPORTER_2"/>
    <property type="match status" value="1"/>
</dbReference>
<keyword evidence="5 7" id="KW-0067">ATP-binding</keyword>
<dbReference type="GO" id="GO:0015833">
    <property type="term" value="P:peptide transport"/>
    <property type="evidence" value="ECO:0007669"/>
    <property type="project" value="InterPro"/>
</dbReference>
<dbReference type="NCBIfam" id="TIGR01727">
    <property type="entry name" value="oligo_HPY"/>
    <property type="match status" value="1"/>
</dbReference>
<protein>
    <submittedName>
        <fullName evidence="7">Peptide/nickel transport system ATP-binding protein</fullName>
    </submittedName>
</protein>